<dbReference type="Proteomes" id="UP000249886">
    <property type="component" value="Unassembled WGS sequence"/>
</dbReference>
<dbReference type="InterPro" id="IPR008492">
    <property type="entry name" value="Rv2714-like"/>
</dbReference>
<comment type="caution">
    <text evidence="1">The sequence shown here is derived from an EMBL/GenBank/DDBJ whole genome shotgun (WGS) entry which is preliminary data.</text>
</comment>
<organism evidence="1 2">
    <name type="scientific">Corynebacterium matruchotii</name>
    <dbReference type="NCBI Taxonomy" id="43768"/>
    <lineage>
        <taxon>Bacteria</taxon>
        <taxon>Bacillati</taxon>
        <taxon>Actinomycetota</taxon>
        <taxon>Actinomycetes</taxon>
        <taxon>Mycobacteriales</taxon>
        <taxon>Corynebacteriaceae</taxon>
        <taxon>Corynebacterium</taxon>
    </lineage>
</organism>
<dbReference type="Pfam" id="PF09754">
    <property type="entry name" value="PAC2"/>
    <property type="match status" value="1"/>
</dbReference>
<dbReference type="AlphaFoldDB" id="A0A6H9XTT0"/>
<reference evidence="1 2" key="1">
    <citation type="submission" date="2018-06" db="EMBL/GenBank/DDBJ databases">
        <authorList>
            <consortium name="Pathogen Informatics"/>
            <person name="Doyle S."/>
        </authorList>
    </citation>
    <scope>NUCLEOTIDE SEQUENCE [LARGE SCALE GENOMIC DNA]</scope>
    <source>
        <strain evidence="1 2">NCTC10254</strain>
    </source>
</reference>
<name>A0A6H9XTT0_9CORY</name>
<dbReference type="GO" id="GO:0000502">
    <property type="term" value="C:proteasome complex"/>
    <property type="evidence" value="ECO:0007669"/>
    <property type="project" value="UniProtKB-KW"/>
</dbReference>
<gene>
    <name evidence="1" type="primary">pac2</name>
    <name evidence="1" type="ORF">NCTC10254_01851</name>
</gene>
<dbReference type="InterPro" id="IPR019151">
    <property type="entry name" value="Proteasome_assmbl_chaperone_2"/>
</dbReference>
<dbReference type="GeneID" id="84574062"/>
<dbReference type="Gene3D" id="1.10.287.100">
    <property type="match status" value="1"/>
</dbReference>
<evidence type="ECO:0000313" key="1">
    <source>
        <dbReference type="EMBL" id="SPW30743.1"/>
    </source>
</evidence>
<protein>
    <submittedName>
        <fullName evidence="1">Proteasome assembly chaperones 2 (PAC2)</fullName>
    </submittedName>
</protein>
<evidence type="ECO:0000313" key="2">
    <source>
        <dbReference type="Proteomes" id="UP000249886"/>
    </source>
</evidence>
<sequence>MEDNNRKMYELEFPVPAVSQPGKEGPTMVVALQGYADAGHAVDQSSAYLLAALDHRPVASFNNDEFIDYRSRRPMTTIDHNSVADVEEINLGIQVVLDANDKPFLLLTGPEPDLRWEAFSQAVADLIERLGVTQTICLYSAPMTVPHTRPMVISAHGNSLELLEPYFKMDTRFSIPGSASLQLEYLLNKQGRNVAGYTAHVPHYLAASPYPQATLKLLEAVSQAAGLAIPLGALEEDSRRMAAQIAEQIQGTAEIQQVVDLLEQQYDENLEQYHEDHPHMALPGHSAEPMPSGDELGEEFERFLAALDTPDDSADDEDDN</sequence>
<dbReference type="SUPFAM" id="SSF159659">
    <property type="entry name" value="Cgl1923-like"/>
    <property type="match status" value="1"/>
</dbReference>
<dbReference type="Gene3D" id="3.40.50.10900">
    <property type="entry name" value="PAC-like subunit"/>
    <property type="match status" value="1"/>
</dbReference>
<dbReference type="EMBL" id="UARK01000023">
    <property type="protein sequence ID" value="SPW30743.1"/>
    <property type="molecule type" value="Genomic_DNA"/>
</dbReference>
<dbReference type="PIRSF" id="PIRSF028754">
    <property type="entry name" value="UCP028754"/>
    <property type="match status" value="1"/>
</dbReference>
<dbReference type="InterPro" id="IPR038389">
    <property type="entry name" value="PSMG2_sf"/>
</dbReference>
<accession>A0A6H9XTT0</accession>
<dbReference type="RefSeq" id="WP_005525600.1">
    <property type="nucleotide sequence ID" value="NZ_CAJPQJ010000004.1"/>
</dbReference>
<proteinExistence type="predicted"/>
<keyword evidence="1" id="KW-0647">Proteasome</keyword>